<feature type="region of interest" description="Disordered" evidence="1">
    <location>
        <begin position="571"/>
        <end position="591"/>
    </location>
</feature>
<keyword evidence="3" id="KW-1185">Reference proteome</keyword>
<dbReference type="InParanoid" id="A0A078AE49"/>
<feature type="region of interest" description="Disordered" evidence="1">
    <location>
        <begin position="207"/>
        <end position="231"/>
    </location>
</feature>
<feature type="compositionally biased region" description="Low complexity" evidence="1">
    <location>
        <begin position="162"/>
        <end position="171"/>
    </location>
</feature>
<dbReference type="Proteomes" id="UP000039865">
    <property type="component" value="Unassembled WGS sequence"/>
</dbReference>
<organism evidence="2 3">
    <name type="scientific">Stylonychia lemnae</name>
    <name type="common">Ciliate</name>
    <dbReference type="NCBI Taxonomy" id="5949"/>
    <lineage>
        <taxon>Eukaryota</taxon>
        <taxon>Sar</taxon>
        <taxon>Alveolata</taxon>
        <taxon>Ciliophora</taxon>
        <taxon>Intramacronucleata</taxon>
        <taxon>Spirotrichea</taxon>
        <taxon>Stichotrichia</taxon>
        <taxon>Sporadotrichida</taxon>
        <taxon>Oxytrichidae</taxon>
        <taxon>Stylonychinae</taxon>
        <taxon>Stylonychia</taxon>
    </lineage>
</organism>
<evidence type="ECO:0000313" key="2">
    <source>
        <dbReference type="EMBL" id="CDW80529.1"/>
    </source>
</evidence>
<accession>A0A078AE49</accession>
<protein>
    <submittedName>
        <fullName evidence="2">Uncharacterized protein</fullName>
    </submittedName>
</protein>
<feature type="compositionally biased region" description="Polar residues" evidence="1">
    <location>
        <begin position="785"/>
        <end position="797"/>
    </location>
</feature>
<sequence>MQINQPKSINMLYSTQQNFGEIKNKPPPPSNLNILSFQSRQVPSEKTVHSKLMNKRPIRKDDNQVCKSRGYLIQVLLRRTFIMPNYQALKMSKEAFLARKQETQTILDKNQNDHCYQNRGNQQQYQEYRSTSPNNNRTRSILTVINKASGLAIRNKRGYDFSNNKSNNHQNQKQEYKQIRISNVIPRVLKSGGGEISLLNSTNMGNRFISNDSQTSQNNQGNNQGAHNKSGVSSQFQLEVKFNADTPQNGQKIFTPYQEYYQNNLGENGNPDILHSLYSLENLRDSNEYIQIRKNSLPSQVTLGNDQSLIESPNMHGDSSVDNTNKAQPQIDVFKMHIYKQEESNVLDTLRISQDYVSMKMSNFETFNKKNTVTNPTPLFNGPPSQEIQTDFNNDEFAEVQIYAVDQTSSEHLISKRGDQSEGRLTNSTIFNNLDKQGKEFLNILLYIDNSQNITSDDIKEINKNNQYDLDISFLKKVDHLTKANLNLSKSNQGSFLRNSYSHLNPMIVTVENKNKGNNDLIIQPEEIVYEDHAPPFEKISLSKLLNQSKDLFKQQVKLEQDQKVLQEAQRIAMQQQQEEDRDKKGNKAASNKKLDSIKFKHFKQLLLSQIYPQEFLVAILLNDYDKFKKSYNVLKKINVSKEVKKIKSQMISNNTIYSNANKSPSPFRNTQLSLQNQKIVGNETSKNFFTGPSINDTSEIQYKRDIQNANWKHQLKHIYKNENENSNKSHNVTSKKHKPPLFQKLNNLTTQNIKVDTKKRRELKSLLLSFMEDQSSKDTHTTDKNYQNFKSKNRSYSPDKFNNNTITLGEDISRIFDNNHSYSGLIRIDEEKEGKSQRNDYSINNILGKYSDANGNDVISKKKLLLENIILNRMNAQQQQSSGSYQNLKPKINYNTYTQLDKLNRQIRKSKELHFSEKKKYIDVNLKIGTPYVLT</sequence>
<name>A0A078AE49_STYLE</name>
<proteinExistence type="predicted"/>
<evidence type="ECO:0000256" key="1">
    <source>
        <dbReference type="SAM" id="MobiDB-lite"/>
    </source>
</evidence>
<evidence type="ECO:0000313" key="3">
    <source>
        <dbReference type="Proteomes" id="UP000039865"/>
    </source>
</evidence>
<feature type="compositionally biased region" description="Basic and acidic residues" evidence="1">
    <location>
        <begin position="775"/>
        <end position="784"/>
    </location>
</feature>
<gene>
    <name evidence="2" type="primary">Contig6431.g6882</name>
    <name evidence="2" type="ORF">STYLEM_9530</name>
</gene>
<reference evidence="2 3" key="1">
    <citation type="submission" date="2014-06" db="EMBL/GenBank/DDBJ databases">
        <authorList>
            <person name="Swart Estienne"/>
        </authorList>
    </citation>
    <scope>NUCLEOTIDE SEQUENCE [LARGE SCALE GENOMIC DNA]</scope>
    <source>
        <strain evidence="2 3">130c</strain>
    </source>
</reference>
<dbReference type="EMBL" id="CCKQ01009063">
    <property type="protein sequence ID" value="CDW80529.1"/>
    <property type="molecule type" value="Genomic_DNA"/>
</dbReference>
<feature type="region of interest" description="Disordered" evidence="1">
    <location>
        <begin position="775"/>
        <end position="797"/>
    </location>
</feature>
<feature type="compositionally biased region" description="Low complexity" evidence="1">
    <location>
        <begin position="210"/>
        <end position="224"/>
    </location>
</feature>
<feature type="region of interest" description="Disordered" evidence="1">
    <location>
        <begin position="158"/>
        <end position="178"/>
    </location>
</feature>
<dbReference type="AlphaFoldDB" id="A0A078AE49"/>